<dbReference type="OrthoDB" id="6513042at2759"/>
<evidence type="ECO:0000256" key="11">
    <source>
        <dbReference type="ARBA" id="ARBA00047984"/>
    </source>
</evidence>
<name>A0A8T3CZ40_9TELE</name>
<feature type="region of interest" description="Disordered" evidence="14">
    <location>
        <begin position="992"/>
        <end position="1011"/>
    </location>
</feature>
<evidence type="ECO:0000259" key="17">
    <source>
        <dbReference type="Pfam" id="PF21632"/>
    </source>
</evidence>
<dbReference type="EC" id="3.6.4.13" evidence="3"/>
<feature type="domain" description="DNA2/NAM7 helicase helicase" evidence="15">
    <location>
        <begin position="522"/>
        <end position="605"/>
    </location>
</feature>
<evidence type="ECO:0000259" key="15">
    <source>
        <dbReference type="Pfam" id="PF13086"/>
    </source>
</evidence>
<dbReference type="FunFam" id="3.40.50.300:FF:001941">
    <property type="entry name" value="Mov10 RISC complex RNA helicase"/>
    <property type="match status" value="1"/>
</dbReference>
<keyword evidence="22" id="KW-1185">Reference proteome</keyword>
<organism evidence="21 22">
    <name type="scientific">Albula goreensis</name>
    <dbReference type="NCBI Taxonomy" id="1534307"/>
    <lineage>
        <taxon>Eukaryota</taxon>
        <taxon>Metazoa</taxon>
        <taxon>Chordata</taxon>
        <taxon>Craniata</taxon>
        <taxon>Vertebrata</taxon>
        <taxon>Euteleostomi</taxon>
        <taxon>Actinopterygii</taxon>
        <taxon>Neopterygii</taxon>
        <taxon>Teleostei</taxon>
        <taxon>Albuliformes</taxon>
        <taxon>Albulidae</taxon>
        <taxon>Albula</taxon>
    </lineage>
</organism>
<dbReference type="Pfam" id="PF21633">
    <property type="entry name" value="MOV-10_Ig-like"/>
    <property type="match status" value="1"/>
</dbReference>
<dbReference type="Pfam" id="PF13086">
    <property type="entry name" value="AAA_11"/>
    <property type="match status" value="2"/>
</dbReference>
<dbReference type="InterPro" id="IPR041679">
    <property type="entry name" value="DNA2/NAM7-like_C"/>
</dbReference>
<dbReference type="Pfam" id="PF13087">
    <property type="entry name" value="AAA_12"/>
    <property type="match status" value="1"/>
</dbReference>
<feature type="domain" description="DNA2/NAM7 helicase helicase" evidence="15">
    <location>
        <begin position="633"/>
        <end position="708"/>
    </location>
</feature>
<evidence type="ECO:0000259" key="20">
    <source>
        <dbReference type="Pfam" id="PF21635"/>
    </source>
</evidence>
<dbReference type="PANTHER" id="PTHR45418">
    <property type="entry name" value="CANCER/TESTIS ANTIGEN 55"/>
    <property type="match status" value="1"/>
</dbReference>
<sequence>MPSLKSSLHAGLDFIEYLGDRKTKTDKAELRDIYNSEFRRNRDGIKDPNFSTVLYALVKFNKATRQRGKVYLNAKVRVIYGDQWRRPRRQQNVTAPPVVNGGTTAASDPAPSAAPQPGSQAKKRLANKILQNLKVKRSEFITDKEGIVISSDHQMTEGKIRFNVDRIQEVYVVKLYIENKGTKALNFTYYTALHRIRCFTLVDEKRVTRACPLLLSPGDHYEIQVQFLALHIGYFPATMAFEFKPDPLANTKPFYIVRFLEAVARTKLTVELGPVAPYKPYQVSTYKPVDTVVEEGEPPESFGVQSKPLVKLGEHKYPVYLKELAKKRLEDSEYLSATARKQLHVVKSLLESPLSFQNYARRFQLMLHLEEIQMEVDIRKYDMHNKTMIRDQSNKKLLVLHVPGVAENRPSVLRGDHLRVSKAEDKEQPITVYKGYVHRVELERVKLGFSKKLLQNFINNMKFNVEFTINRFPLRMQHRAVELAVKHCLGEVLFPTGSHARDKPLPQPQPQLSLYDRKLEKNPEQRTAVQRIVAGVSKPAPYLVFGPPGTGKTVTLVEAIKQVHKTHPSAHILACAPSNSASDLLCERVQEHVGPHQLYRLYANSRDPGTVPKSLQKCCNWDESQDCFVLPSRKTLMGCKIIVATVVTAGRLVSGGLPSGHFTHIFIDEAGHAVEPECIIGMAGLLHAEAGQLVLAGDPKQLGPILRSPLAMQYGLGISLLERLMRDNPLYQKEEKSGRFNNKFVTKLLRNYRSHPAILKIPNELFYDGELQVFADKELRNSYCNWEHLPKKGFPVIFHGVMGKDEREANSPSFFNVTEIQILMDYLRKLLQTQGKKGLATLSPKDIGIIAPYRKQVEKIQKAIKSIKELNQLKDIAELKVGSVEEFQGQERRVIFVSAVRSSINYVRMDKDFSIGFLTNEKRFNVAVTRAKALLIVVGNPVILNKDPTWERFISYCSEEKGYTGFDYGDAEGEDDVVLRLAALSIQVEPEVESEESGIQQHLHPEWKNDL</sequence>
<evidence type="ECO:0000256" key="8">
    <source>
        <dbReference type="ARBA" id="ARBA00022840"/>
    </source>
</evidence>
<evidence type="ECO:0000259" key="19">
    <source>
        <dbReference type="Pfam" id="PF21634"/>
    </source>
</evidence>
<feature type="domain" description="Helicase MOV-10 N-terminal" evidence="17">
    <location>
        <begin position="9"/>
        <end position="70"/>
    </location>
</feature>
<dbReference type="CDD" id="cd18038">
    <property type="entry name" value="DEXXQc_Helz-like"/>
    <property type="match status" value="1"/>
</dbReference>
<dbReference type="Gene3D" id="3.40.50.300">
    <property type="entry name" value="P-loop containing nucleotide triphosphate hydrolases"/>
    <property type="match status" value="2"/>
</dbReference>
<dbReference type="GO" id="GO:0005524">
    <property type="term" value="F:ATP binding"/>
    <property type="evidence" value="ECO:0007669"/>
    <property type="project" value="UniProtKB-KW"/>
</dbReference>
<dbReference type="InterPro" id="IPR049075">
    <property type="entry name" value="MOV-10_N"/>
</dbReference>
<evidence type="ECO:0000256" key="4">
    <source>
        <dbReference type="ARBA" id="ARBA00022490"/>
    </source>
</evidence>
<dbReference type="SUPFAM" id="SSF52540">
    <property type="entry name" value="P-loop containing nucleoside triphosphate hydrolases"/>
    <property type="match status" value="1"/>
</dbReference>
<dbReference type="InterPro" id="IPR049079">
    <property type="entry name" value="Mov-10_helical"/>
</dbReference>
<dbReference type="InterPro" id="IPR049077">
    <property type="entry name" value="MOV-10_Ig-like"/>
</dbReference>
<feature type="domain" description="Helicase MOV-10-like beta-barrel" evidence="19">
    <location>
        <begin position="381"/>
        <end position="467"/>
    </location>
</feature>
<dbReference type="GO" id="GO:0032574">
    <property type="term" value="F:5'-3' RNA helicase activity"/>
    <property type="evidence" value="ECO:0007669"/>
    <property type="project" value="InterPro"/>
</dbReference>
<evidence type="ECO:0000256" key="3">
    <source>
        <dbReference type="ARBA" id="ARBA00012552"/>
    </source>
</evidence>
<accession>A0A8T3CZ40</accession>
<evidence type="ECO:0000256" key="14">
    <source>
        <dbReference type="SAM" id="MobiDB-lite"/>
    </source>
</evidence>
<evidence type="ECO:0000256" key="12">
    <source>
        <dbReference type="ARBA" id="ARBA00056357"/>
    </source>
</evidence>
<evidence type="ECO:0000256" key="5">
    <source>
        <dbReference type="ARBA" id="ARBA00022741"/>
    </source>
</evidence>
<reference evidence="21" key="1">
    <citation type="submission" date="2021-01" db="EMBL/GenBank/DDBJ databases">
        <authorList>
            <person name="Zahm M."/>
            <person name="Roques C."/>
            <person name="Cabau C."/>
            <person name="Klopp C."/>
            <person name="Donnadieu C."/>
            <person name="Jouanno E."/>
            <person name="Lampietro C."/>
            <person name="Louis A."/>
            <person name="Herpin A."/>
            <person name="Echchiki A."/>
            <person name="Berthelot C."/>
            <person name="Parey E."/>
            <person name="Roest-Crollius H."/>
            <person name="Braasch I."/>
            <person name="Postlethwait J."/>
            <person name="Bobe J."/>
            <person name="Montfort J."/>
            <person name="Bouchez O."/>
            <person name="Begum T."/>
            <person name="Mejri S."/>
            <person name="Adams A."/>
            <person name="Chen W.-J."/>
            <person name="Guiguen Y."/>
        </authorList>
    </citation>
    <scope>NUCLEOTIDE SEQUENCE</scope>
    <source>
        <tissue evidence="21">Blood</tissue>
    </source>
</reference>
<comment type="subcellular location">
    <subcellularLocation>
        <location evidence="1">Cytoplasm</location>
        <location evidence="1">P-body</location>
    </subcellularLocation>
</comment>
<comment type="catalytic activity">
    <reaction evidence="11">
        <text>ATP + H2O = ADP + phosphate + H(+)</text>
        <dbReference type="Rhea" id="RHEA:13065"/>
        <dbReference type="ChEBI" id="CHEBI:15377"/>
        <dbReference type="ChEBI" id="CHEBI:15378"/>
        <dbReference type="ChEBI" id="CHEBI:30616"/>
        <dbReference type="ChEBI" id="CHEBI:43474"/>
        <dbReference type="ChEBI" id="CHEBI:456216"/>
        <dbReference type="EC" id="3.6.4.13"/>
    </reaction>
</comment>
<dbReference type="CDD" id="cd18808">
    <property type="entry name" value="SF1_C_Upf1"/>
    <property type="match status" value="1"/>
</dbReference>
<evidence type="ECO:0000256" key="2">
    <source>
        <dbReference type="ARBA" id="ARBA00005601"/>
    </source>
</evidence>
<comment type="function">
    <text evidence="12">Probable RNA helicase. Required for RNA-mediated gene silencing by the RNA-induced silencing complex (RISC). Required for both miRNA-mediated translational repression and miRNA-mediated cleavage of complementary mRNAs by RISC.</text>
</comment>
<dbReference type="InterPro" id="IPR027417">
    <property type="entry name" value="P-loop_NTPase"/>
</dbReference>
<dbReference type="Proteomes" id="UP000829720">
    <property type="component" value="Unassembled WGS sequence"/>
</dbReference>
<gene>
    <name evidence="21" type="ORF">AGOR_G00155270</name>
</gene>
<dbReference type="InterPro" id="IPR049080">
    <property type="entry name" value="MOV-10-like_beta-barrel"/>
</dbReference>
<dbReference type="InterPro" id="IPR047187">
    <property type="entry name" value="SF1_C_Upf1"/>
</dbReference>
<evidence type="ECO:0000256" key="13">
    <source>
        <dbReference type="SAM" id="Coils"/>
    </source>
</evidence>
<evidence type="ECO:0000259" key="16">
    <source>
        <dbReference type="Pfam" id="PF13087"/>
    </source>
</evidence>
<evidence type="ECO:0000313" key="22">
    <source>
        <dbReference type="Proteomes" id="UP000829720"/>
    </source>
</evidence>
<feature type="compositionally biased region" description="Low complexity" evidence="14">
    <location>
        <begin position="102"/>
        <end position="120"/>
    </location>
</feature>
<dbReference type="InterPro" id="IPR026122">
    <property type="entry name" value="MOV-10/SDE3_DEXXQ/H-box"/>
</dbReference>
<dbReference type="FunFam" id="3.40.50.300:FF:000608">
    <property type="entry name" value="Mov10 RISC complex RNA helicase"/>
    <property type="match status" value="1"/>
</dbReference>
<evidence type="ECO:0000256" key="7">
    <source>
        <dbReference type="ARBA" id="ARBA00022806"/>
    </source>
</evidence>
<keyword evidence="8" id="KW-0067">ATP-binding</keyword>
<proteinExistence type="inferred from homology"/>
<comment type="similarity">
    <text evidence="2">Belongs to the DNA2/NAM7 helicase family. SDE3 subfamily.</text>
</comment>
<dbReference type="PANTHER" id="PTHR45418:SF1">
    <property type="entry name" value="CANCER_TESTIS ANTIGEN 55"/>
    <property type="match status" value="1"/>
</dbReference>
<feature type="domain" description="Helicase MOV-10 helical" evidence="20">
    <location>
        <begin position="312"/>
        <end position="380"/>
    </location>
</feature>
<keyword evidence="4" id="KW-0963">Cytoplasm</keyword>
<dbReference type="GO" id="GO:0003723">
    <property type="term" value="F:RNA binding"/>
    <property type="evidence" value="ECO:0007669"/>
    <property type="project" value="UniProtKB-KW"/>
</dbReference>
<dbReference type="GO" id="GO:0016787">
    <property type="term" value="F:hydrolase activity"/>
    <property type="evidence" value="ECO:0007669"/>
    <property type="project" value="UniProtKB-KW"/>
</dbReference>
<feature type="domain" description="DNA2/NAM7 helicase-like C-terminal" evidence="16">
    <location>
        <begin position="718"/>
        <end position="940"/>
    </location>
</feature>
<keyword evidence="5" id="KW-0547">Nucleotide-binding</keyword>
<protein>
    <recommendedName>
        <fullName evidence="3">RNA helicase</fullName>
        <ecNumber evidence="3">3.6.4.13</ecNumber>
    </recommendedName>
</protein>
<dbReference type="EMBL" id="JAERUA010000014">
    <property type="protein sequence ID" value="KAI1890593.1"/>
    <property type="molecule type" value="Genomic_DNA"/>
</dbReference>
<dbReference type="Pfam" id="PF21632">
    <property type="entry name" value="MOV-10_N"/>
    <property type="match status" value="1"/>
</dbReference>
<feature type="domain" description="Helicase MOV-10 Ig-like" evidence="18">
    <location>
        <begin position="137"/>
        <end position="263"/>
    </location>
</feature>
<keyword evidence="6" id="KW-0378">Hydrolase</keyword>
<dbReference type="GO" id="GO:0000932">
    <property type="term" value="C:P-body"/>
    <property type="evidence" value="ECO:0007669"/>
    <property type="project" value="UniProtKB-SubCell"/>
</dbReference>
<keyword evidence="13" id="KW-0175">Coiled coil</keyword>
<evidence type="ECO:0000256" key="9">
    <source>
        <dbReference type="ARBA" id="ARBA00022884"/>
    </source>
</evidence>
<keyword evidence="9" id="KW-0694">RNA-binding</keyword>
<dbReference type="Pfam" id="PF21634">
    <property type="entry name" value="MOV-10_beta-barrel"/>
    <property type="match status" value="1"/>
</dbReference>
<dbReference type="AlphaFoldDB" id="A0A8T3CZ40"/>
<keyword evidence="10" id="KW-0943">RNA-mediated gene silencing</keyword>
<dbReference type="GO" id="GO:0031047">
    <property type="term" value="P:regulatory ncRNA-mediated gene silencing"/>
    <property type="evidence" value="ECO:0007669"/>
    <property type="project" value="UniProtKB-KW"/>
</dbReference>
<keyword evidence="7" id="KW-0347">Helicase</keyword>
<evidence type="ECO:0000313" key="21">
    <source>
        <dbReference type="EMBL" id="KAI1890593.1"/>
    </source>
</evidence>
<evidence type="ECO:0000259" key="18">
    <source>
        <dbReference type="Pfam" id="PF21633"/>
    </source>
</evidence>
<feature type="coiled-coil region" evidence="13">
    <location>
        <begin position="853"/>
        <end position="880"/>
    </location>
</feature>
<feature type="region of interest" description="Disordered" evidence="14">
    <location>
        <begin position="87"/>
        <end position="120"/>
    </location>
</feature>
<dbReference type="InterPro" id="IPR041677">
    <property type="entry name" value="DNA2/NAM7_AAA_11"/>
</dbReference>
<comment type="caution">
    <text evidence="21">The sequence shown here is derived from an EMBL/GenBank/DDBJ whole genome shotgun (WGS) entry which is preliminary data.</text>
</comment>
<dbReference type="Pfam" id="PF21635">
    <property type="entry name" value="Mov-10_helical"/>
    <property type="match status" value="1"/>
</dbReference>
<evidence type="ECO:0000256" key="6">
    <source>
        <dbReference type="ARBA" id="ARBA00022801"/>
    </source>
</evidence>
<evidence type="ECO:0000256" key="1">
    <source>
        <dbReference type="ARBA" id="ARBA00004201"/>
    </source>
</evidence>
<evidence type="ECO:0000256" key="10">
    <source>
        <dbReference type="ARBA" id="ARBA00023158"/>
    </source>
</evidence>